<name>A0A1W1UHL5_9BACT</name>
<dbReference type="Proteomes" id="UP000192266">
    <property type="component" value="Unassembled WGS sequence"/>
</dbReference>
<reference evidence="1 2" key="1">
    <citation type="submission" date="2017-04" db="EMBL/GenBank/DDBJ databases">
        <authorList>
            <person name="Afonso C.L."/>
            <person name="Miller P.J."/>
            <person name="Scott M.A."/>
            <person name="Spackman E."/>
            <person name="Goraichik I."/>
            <person name="Dimitrov K.M."/>
            <person name="Suarez D.L."/>
            <person name="Swayne D.E."/>
        </authorList>
    </citation>
    <scope>NUCLEOTIDE SEQUENCE [LARGE SCALE GENOMIC DNA]</scope>
    <source>
        <strain evidence="1 2">DSM 11622</strain>
    </source>
</reference>
<evidence type="ECO:0000313" key="1">
    <source>
        <dbReference type="EMBL" id="SMB80595.1"/>
    </source>
</evidence>
<protein>
    <submittedName>
        <fullName evidence="1">Uncharacterized protein</fullName>
    </submittedName>
</protein>
<keyword evidence="2" id="KW-1185">Reference proteome</keyword>
<evidence type="ECO:0000313" key="2">
    <source>
        <dbReference type="Proteomes" id="UP000192266"/>
    </source>
</evidence>
<accession>A0A1W1UHL5</accession>
<dbReference type="EMBL" id="FWWW01000023">
    <property type="protein sequence ID" value="SMB80595.1"/>
    <property type="molecule type" value="Genomic_DNA"/>
</dbReference>
<organism evidence="1 2">
    <name type="scientific">Hymenobacter roseosalivarius DSM 11622</name>
    <dbReference type="NCBI Taxonomy" id="645990"/>
    <lineage>
        <taxon>Bacteria</taxon>
        <taxon>Pseudomonadati</taxon>
        <taxon>Bacteroidota</taxon>
        <taxon>Cytophagia</taxon>
        <taxon>Cytophagales</taxon>
        <taxon>Hymenobacteraceae</taxon>
        <taxon>Hymenobacter</taxon>
    </lineage>
</organism>
<proteinExistence type="predicted"/>
<gene>
    <name evidence="1" type="ORF">SAMN00120144_4014</name>
</gene>
<dbReference type="AlphaFoldDB" id="A0A1W1UHL5"/>
<sequence length="45" mass="4797">MVVSAPAFKDVLIPHLAGAVVQKVKCEPAVERPSPKPERSRGIGM</sequence>
<dbReference type="RefSeq" id="WP_159451901.1">
    <property type="nucleotide sequence ID" value="NZ_FWWW01000023.1"/>
</dbReference>
<dbReference type="STRING" id="645990.SAMN00120144_4014"/>